<accession>A0A1Y6BI42</accession>
<evidence type="ECO:0000259" key="2">
    <source>
        <dbReference type="Pfam" id="PF09850"/>
    </source>
</evidence>
<reference evidence="4" key="1">
    <citation type="submission" date="2017-04" db="EMBL/GenBank/DDBJ databases">
        <authorList>
            <person name="Varghese N."/>
            <person name="Submissions S."/>
        </authorList>
    </citation>
    <scope>NUCLEOTIDE SEQUENCE [LARGE SCALE GENOMIC DNA]</scope>
    <source>
        <strain evidence="4">DSM 22618</strain>
    </source>
</reference>
<feature type="domain" description="Type IV / VI secretion system DotU" evidence="2">
    <location>
        <begin position="24"/>
        <end position="222"/>
    </location>
</feature>
<dbReference type="NCBIfam" id="NF038228">
    <property type="entry name" value="IcmH_DotU_IVB"/>
    <property type="match status" value="1"/>
</dbReference>
<evidence type="ECO:0000313" key="4">
    <source>
        <dbReference type="Proteomes" id="UP000192920"/>
    </source>
</evidence>
<dbReference type="PANTHER" id="PTHR38033:SF1">
    <property type="entry name" value="DOTU FAMILY TYPE IV_VI SECRETION SYSTEM PROTEIN"/>
    <property type="match status" value="1"/>
</dbReference>
<dbReference type="EMBL" id="FXAG01000006">
    <property type="protein sequence ID" value="SMF12935.1"/>
    <property type="molecule type" value="Genomic_DNA"/>
</dbReference>
<dbReference type="RefSeq" id="WP_085275759.1">
    <property type="nucleotide sequence ID" value="NZ_FXAG01000006.1"/>
</dbReference>
<feature type="transmembrane region" description="Helical" evidence="1">
    <location>
        <begin position="202"/>
        <end position="224"/>
    </location>
</feature>
<name>A0A1Y6BI42_9NEIS</name>
<dbReference type="Proteomes" id="UP000192920">
    <property type="component" value="Unassembled WGS sequence"/>
</dbReference>
<sequence>MSQAAVTATANESTINVASTGPSLREMLEDGVYLLFLLKDGNAPGSSVEFNRRIDQFLLQYERNARNFGKSVEAIGQAKYAFCALLDEIILSSDFSLRDEWERMPLQLRLFGEHLAGEGFFNRLEQLRLEPARHIEELEVYYTCLLLGFQGRYLLEGEEKLGYLTHKLGQEIQQVRGGKAEFAPNWQLPQRFQAFVRHELPLWLYFALLALAGATIWGTYHWLLGRQLSKLFGI</sequence>
<protein>
    <submittedName>
        <fullName evidence="3">Type VI secretion system protein ImpK</fullName>
    </submittedName>
</protein>
<dbReference type="InterPro" id="IPR017732">
    <property type="entry name" value="T4/T6SS_DotU"/>
</dbReference>
<organism evidence="3 4">
    <name type="scientific">Pseudogulbenkiania subflava DSM 22618</name>
    <dbReference type="NCBI Taxonomy" id="1123014"/>
    <lineage>
        <taxon>Bacteria</taxon>
        <taxon>Pseudomonadati</taxon>
        <taxon>Pseudomonadota</taxon>
        <taxon>Betaproteobacteria</taxon>
        <taxon>Neisseriales</taxon>
        <taxon>Chromobacteriaceae</taxon>
        <taxon>Pseudogulbenkiania</taxon>
    </lineage>
</organism>
<keyword evidence="1" id="KW-0812">Transmembrane</keyword>
<keyword evidence="1" id="KW-1133">Transmembrane helix</keyword>
<dbReference type="AlphaFoldDB" id="A0A1Y6BI42"/>
<keyword evidence="1" id="KW-0472">Membrane</keyword>
<keyword evidence="4" id="KW-1185">Reference proteome</keyword>
<dbReference type="InterPro" id="IPR038522">
    <property type="entry name" value="T4/T6SS_DotU_sf"/>
</dbReference>
<evidence type="ECO:0000256" key="1">
    <source>
        <dbReference type="SAM" id="Phobius"/>
    </source>
</evidence>
<proteinExistence type="predicted"/>
<gene>
    <name evidence="3" type="ORF">SAMN02745746_01447</name>
</gene>
<dbReference type="Pfam" id="PF09850">
    <property type="entry name" value="DotU"/>
    <property type="match status" value="1"/>
</dbReference>
<dbReference type="STRING" id="1123014.SAMN02745746_01447"/>
<dbReference type="NCBIfam" id="TIGR03349">
    <property type="entry name" value="IV_VI_DotU"/>
    <property type="match status" value="1"/>
</dbReference>
<evidence type="ECO:0000313" key="3">
    <source>
        <dbReference type="EMBL" id="SMF12935.1"/>
    </source>
</evidence>
<dbReference type="PANTHER" id="PTHR38033">
    <property type="entry name" value="MEMBRANE PROTEIN-RELATED"/>
    <property type="match status" value="1"/>
</dbReference>
<dbReference type="Gene3D" id="1.25.40.590">
    <property type="entry name" value="Type IV / VI secretion system, DotU"/>
    <property type="match status" value="1"/>
</dbReference>